<keyword evidence="4 16" id="KW-0808">Transferase</keyword>
<comment type="caution">
    <text evidence="16">The sequence shown here is derived from an EMBL/GenBank/DDBJ whole genome shotgun (WGS) entry which is preliminary data.</text>
</comment>
<dbReference type="GO" id="GO:0046872">
    <property type="term" value="F:metal ion binding"/>
    <property type="evidence" value="ECO:0007669"/>
    <property type="project" value="UniProtKB-KW"/>
</dbReference>
<dbReference type="GO" id="GO:0030158">
    <property type="term" value="F:protein xylosyltransferase activity"/>
    <property type="evidence" value="ECO:0007669"/>
    <property type="project" value="InterPro"/>
</dbReference>
<sequence length="322" mass="38431">MFGIYLTIVVLEFYLLYLCMIMNLFNDAKVMRHAFLILAHNEFQILKILLSMLDDGRNDIYLHIDKKVVLGPLEQDLFRLAKARLFVLEQRLDVRWGDISVVKAELLLLETASMKGPYDYYHLLSGVDLPIKSQDYIHHFFEKNKGYEFVPYSCGEANLKDLERKVFKYHLFCRYYKIPPRIFKKQVQSLRISFLKLQDFFHYNRPKEIEFKKGSNWVSITHELLTIILAQKSFILRRFKNVCCGDEIFLQSILWNSERRSHIYPGSEQLNAGLRAIDWERGNPYVWKMEDLQYLLETEHLFARKFDSQNMDVVIKIRELFS</sequence>
<dbReference type="Proteomes" id="UP000440614">
    <property type="component" value="Unassembled WGS sequence"/>
</dbReference>
<dbReference type="Proteomes" id="UP000284785">
    <property type="component" value="Unassembled WGS sequence"/>
</dbReference>
<keyword evidence="12" id="KW-1015">Disulfide bond</keyword>
<evidence type="ECO:0000256" key="2">
    <source>
        <dbReference type="ARBA" id="ARBA00004648"/>
    </source>
</evidence>
<feature type="transmembrane region" description="Helical" evidence="15">
    <location>
        <begin position="6"/>
        <end position="25"/>
    </location>
</feature>
<reference evidence="18 19" key="1">
    <citation type="submission" date="2018-08" db="EMBL/GenBank/DDBJ databases">
        <title>A genome reference for cultivated species of the human gut microbiota.</title>
        <authorList>
            <person name="Zou Y."/>
            <person name="Xue W."/>
            <person name="Luo G."/>
        </authorList>
    </citation>
    <scope>NUCLEOTIDE SEQUENCE [LARGE SCALE GENOMIC DNA]</scope>
    <source>
        <strain evidence="18 19">AM30-26</strain>
    </source>
</reference>
<dbReference type="InterPro" id="IPR003406">
    <property type="entry name" value="Glyco_trans_14"/>
</dbReference>
<evidence type="ECO:0000256" key="9">
    <source>
        <dbReference type="ARBA" id="ARBA00022989"/>
    </source>
</evidence>
<evidence type="ECO:0000313" key="17">
    <source>
        <dbReference type="EMBL" id="KAB4484398.1"/>
    </source>
</evidence>
<evidence type="ECO:0000313" key="21">
    <source>
        <dbReference type="Proteomes" id="UP000440614"/>
    </source>
</evidence>
<keyword evidence="10" id="KW-0333">Golgi apparatus</keyword>
<dbReference type="EMBL" id="WCSY01000002">
    <property type="protein sequence ID" value="KAB4315621.1"/>
    <property type="molecule type" value="Genomic_DNA"/>
</dbReference>
<dbReference type="EMBL" id="WCRY01000005">
    <property type="protein sequence ID" value="KAB4484398.1"/>
    <property type="molecule type" value="Genomic_DNA"/>
</dbReference>
<evidence type="ECO:0000256" key="10">
    <source>
        <dbReference type="ARBA" id="ARBA00023034"/>
    </source>
</evidence>
<evidence type="ECO:0000256" key="12">
    <source>
        <dbReference type="ARBA" id="ARBA00023157"/>
    </source>
</evidence>
<dbReference type="Proteomes" id="UP000436858">
    <property type="component" value="Unassembled WGS sequence"/>
</dbReference>
<organism evidence="16 21">
    <name type="scientific">Bacteroides thetaiotaomicron</name>
    <dbReference type="NCBI Taxonomy" id="818"/>
    <lineage>
        <taxon>Bacteria</taxon>
        <taxon>Pseudomonadati</taxon>
        <taxon>Bacteroidota</taxon>
        <taxon>Bacteroidia</taxon>
        <taxon>Bacteroidales</taxon>
        <taxon>Bacteroidaceae</taxon>
        <taxon>Bacteroides</taxon>
    </lineage>
</organism>
<protein>
    <recommendedName>
        <fullName evidence="14">Peptide O-xylosyltransferase</fullName>
    </recommendedName>
</protein>
<evidence type="ECO:0000256" key="8">
    <source>
        <dbReference type="ARBA" id="ARBA00022968"/>
    </source>
</evidence>
<dbReference type="GO" id="GO:0016020">
    <property type="term" value="C:membrane"/>
    <property type="evidence" value="ECO:0007669"/>
    <property type="project" value="InterPro"/>
</dbReference>
<evidence type="ECO:0000256" key="7">
    <source>
        <dbReference type="ARBA" id="ARBA00022824"/>
    </source>
</evidence>
<keyword evidence="7" id="KW-0256">Endoplasmic reticulum</keyword>
<keyword evidence="5 15" id="KW-0812">Transmembrane</keyword>
<dbReference type="KEGG" id="btho:Btheta7330_04922"/>
<evidence type="ECO:0000313" key="16">
    <source>
        <dbReference type="EMBL" id="KAB4315621.1"/>
    </source>
</evidence>
<evidence type="ECO:0000256" key="5">
    <source>
        <dbReference type="ARBA" id="ARBA00022692"/>
    </source>
</evidence>
<comment type="subcellular location">
    <subcellularLocation>
        <location evidence="2">Endoplasmic reticulum membrane</location>
        <topology evidence="2">Single-pass type II membrane protein</topology>
    </subcellularLocation>
    <subcellularLocation>
        <location evidence="1">Golgi apparatus membrane</location>
        <topology evidence="1">Single-pass type II membrane protein</topology>
    </subcellularLocation>
</comment>
<dbReference type="OMA" id="VISGQDW"/>
<keyword evidence="8" id="KW-0735">Signal-anchor</keyword>
<keyword evidence="3 16" id="KW-0328">Glycosyltransferase</keyword>
<evidence type="ECO:0000256" key="13">
    <source>
        <dbReference type="ARBA" id="ARBA00023180"/>
    </source>
</evidence>
<accession>A0A0P0FLG0</accession>
<dbReference type="Pfam" id="PF02485">
    <property type="entry name" value="Branch"/>
    <property type="match status" value="1"/>
</dbReference>
<dbReference type="AlphaFoldDB" id="A0A0P0FLG0"/>
<evidence type="ECO:0000256" key="14">
    <source>
        <dbReference type="ARBA" id="ARBA00042865"/>
    </source>
</evidence>
<evidence type="ECO:0000256" key="3">
    <source>
        <dbReference type="ARBA" id="ARBA00022676"/>
    </source>
</evidence>
<evidence type="ECO:0000256" key="15">
    <source>
        <dbReference type="SAM" id="Phobius"/>
    </source>
</evidence>
<accession>C6IIH0</accession>
<evidence type="ECO:0000256" key="11">
    <source>
        <dbReference type="ARBA" id="ARBA00023136"/>
    </source>
</evidence>
<name>A0A0P0FLG0_BACT4</name>
<evidence type="ECO:0000256" key="1">
    <source>
        <dbReference type="ARBA" id="ARBA00004323"/>
    </source>
</evidence>
<dbReference type="InterPro" id="IPR043538">
    <property type="entry name" value="XYLT"/>
</dbReference>
<keyword evidence="11 15" id="KW-0472">Membrane</keyword>
<dbReference type="EMBL" id="QSJP01000008">
    <property type="protein sequence ID" value="RHD88259.1"/>
    <property type="molecule type" value="Genomic_DNA"/>
</dbReference>
<evidence type="ECO:0000313" key="19">
    <source>
        <dbReference type="Proteomes" id="UP000284785"/>
    </source>
</evidence>
<evidence type="ECO:0000313" key="20">
    <source>
        <dbReference type="Proteomes" id="UP000436858"/>
    </source>
</evidence>
<dbReference type="RefSeq" id="WP_008767582.1">
    <property type="nucleotide sequence ID" value="NZ_BQNY01000001.1"/>
</dbReference>
<evidence type="ECO:0000256" key="6">
    <source>
        <dbReference type="ARBA" id="ARBA00022723"/>
    </source>
</evidence>
<evidence type="ECO:0000256" key="4">
    <source>
        <dbReference type="ARBA" id="ARBA00022679"/>
    </source>
</evidence>
<dbReference type="PANTHER" id="PTHR46025">
    <property type="entry name" value="XYLOSYLTRANSFERASE OXT"/>
    <property type="match status" value="1"/>
</dbReference>
<reference evidence="20 21" key="2">
    <citation type="journal article" date="2019" name="Nat. Med.">
        <title>A library of human gut bacterial isolates paired with longitudinal multiomics data enables mechanistic microbiome research.</title>
        <authorList>
            <person name="Poyet M."/>
            <person name="Groussin M."/>
            <person name="Gibbons S.M."/>
            <person name="Avila-Pacheco J."/>
            <person name="Jiang X."/>
            <person name="Kearney S.M."/>
            <person name="Perrotta A.R."/>
            <person name="Berdy B."/>
            <person name="Zhao S."/>
            <person name="Lieberman T.D."/>
            <person name="Swanson P.K."/>
            <person name="Smith M."/>
            <person name="Roesemann S."/>
            <person name="Alexander J.E."/>
            <person name="Rich S.A."/>
            <person name="Livny J."/>
            <person name="Vlamakis H."/>
            <person name="Clish C."/>
            <person name="Bullock K."/>
            <person name="Deik A."/>
            <person name="Scott J."/>
            <person name="Pierce K.A."/>
            <person name="Xavier R.J."/>
            <person name="Alm E.J."/>
        </authorList>
    </citation>
    <scope>NUCLEOTIDE SEQUENCE [LARGE SCALE GENOMIC DNA]</scope>
    <source>
        <strain evidence="17 20">BIOML-A162</strain>
        <strain evidence="16 21">BIOML-A188</strain>
    </source>
</reference>
<dbReference type="GO" id="GO:0015012">
    <property type="term" value="P:heparan sulfate proteoglycan biosynthetic process"/>
    <property type="evidence" value="ECO:0007669"/>
    <property type="project" value="TreeGrafter"/>
</dbReference>
<evidence type="ECO:0000313" key="18">
    <source>
        <dbReference type="EMBL" id="RHD88259.1"/>
    </source>
</evidence>
<gene>
    <name evidence="18" type="ORF">DW780_10815</name>
    <name evidence="17" type="ORF">GAN91_07095</name>
    <name evidence="16" type="ORF">GAO51_03285</name>
</gene>
<keyword evidence="9 15" id="KW-1133">Transmembrane helix</keyword>
<dbReference type="GO" id="GO:0050650">
    <property type="term" value="P:chondroitin sulfate proteoglycan biosynthetic process"/>
    <property type="evidence" value="ECO:0007669"/>
    <property type="project" value="TreeGrafter"/>
</dbReference>
<proteinExistence type="predicted"/>
<dbReference type="PANTHER" id="PTHR46025:SF3">
    <property type="entry name" value="XYLOSYLTRANSFERASE OXT"/>
    <property type="match status" value="1"/>
</dbReference>
<keyword evidence="13" id="KW-0325">Glycoprotein</keyword>
<keyword evidence="6" id="KW-0479">Metal-binding</keyword>